<sequence length="163" mass="17910">MSRGNEPLATKRRPDWAALVIAICLFVVAAVMLWDASHMRAIAQYDRIGPATAPKVVAFGLIGLGIWTIFEAWRGEFPEREHQEIAPVVWVVAGLAAQMLLLKTAGFSIATGLLFAFTAAGFGRRKLWISIPAGIAFSFVVWVIFAKLLQLTLPAGPFEHIFF</sequence>
<keyword evidence="1" id="KW-0812">Transmembrane</keyword>
<dbReference type="AlphaFoldDB" id="A0A120FG53"/>
<dbReference type="Pfam" id="PF07331">
    <property type="entry name" value="TctB"/>
    <property type="match status" value="1"/>
</dbReference>
<dbReference type="RefSeq" id="WP_018856612.1">
    <property type="nucleotide sequence ID" value="NZ_JBBNAS010000198.1"/>
</dbReference>
<accession>A0A120FG53</accession>
<dbReference type="InterPro" id="IPR009936">
    <property type="entry name" value="DUF1468"/>
</dbReference>
<proteinExistence type="predicted"/>
<feature type="transmembrane region" description="Helical" evidence="1">
    <location>
        <begin position="90"/>
        <end position="115"/>
    </location>
</feature>
<dbReference type="OrthoDB" id="7347328at2"/>
<keyword evidence="4" id="KW-1185">Reference proteome</keyword>
<reference evidence="3 4" key="1">
    <citation type="submission" date="2015-11" db="EMBL/GenBank/DDBJ databases">
        <title>Draft Genome Sequence of the Strain BR 10423 (Rhizobium sp.) isolated from nodules of Mimosa pudica.</title>
        <authorList>
            <person name="Barauna A.C."/>
            <person name="Zilli J.E."/>
            <person name="Simoes-Araujo J.L."/>
            <person name="Reis V.M."/>
            <person name="James E.K."/>
            <person name="Reis F.B.Jr."/>
            <person name="Rouws L.F."/>
            <person name="Passos S.R."/>
            <person name="Gois S.R."/>
        </authorList>
    </citation>
    <scope>NUCLEOTIDE SEQUENCE [LARGE SCALE GENOMIC DNA]</scope>
    <source>
        <strain evidence="3 4">BR10423</strain>
    </source>
</reference>
<organism evidence="3 4">
    <name type="scientific">Rhizobium altiplani</name>
    <dbReference type="NCBI Taxonomy" id="1864509"/>
    <lineage>
        <taxon>Bacteria</taxon>
        <taxon>Pseudomonadati</taxon>
        <taxon>Pseudomonadota</taxon>
        <taxon>Alphaproteobacteria</taxon>
        <taxon>Hyphomicrobiales</taxon>
        <taxon>Rhizobiaceae</taxon>
        <taxon>Rhizobium/Agrobacterium group</taxon>
        <taxon>Rhizobium</taxon>
    </lineage>
</organism>
<evidence type="ECO:0000313" key="4">
    <source>
        <dbReference type="Proteomes" id="UP000068164"/>
    </source>
</evidence>
<evidence type="ECO:0000256" key="1">
    <source>
        <dbReference type="SAM" id="Phobius"/>
    </source>
</evidence>
<keyword evidence="1" id="KW-0472">Membrane</keyword>
<dbReference type="Proteomes" id="UP000068164">
    <property type="component" value="Unassembled WGS sequence"/>
</dbReference>
<gene>
    <name evidence="3" type="ORF">AS026_19275</name>
</gene>
<name>A0A120FG53_9HYPH</name>
<dbReference type="EMBL" id="LNCD01000124">
    <property type="protein sequence ID" value="KWV43820.1"/>
    <property type="molecule type" value="Genomic_DNA"/>
</dbReference>
<feature type="transmembrane region" description="Helical" evidence="1">
    <location>
        <begin position="48"/>
        <end position="70"/>
    </location>
</feature>
<evidence type="ECO:0000313" key="3">
    <source>
        <dbReference type="EMBL" id="KWV43820.1"/>
    </source>
</evidence>
<feature type="transmembrane region" description="Helical" evidence="1">
    <location>
        <begin position="127"/>
        <end position="145"/>
    </location>
</feature>
<feature type="transmembrane region" description="Helical" evidence="1">
    <location>
        <begin position="16"/>
        <end position="36"/>
    </location>
</feature>
<comment type="caution">
    <text evidence="3">The sequence shown here is derived from an EMBL/GenBank/DDBJ whole genome shotgun (WGS) entry which is preliminary data.</text>
</comment>
<feature type="domain" description="DUF1468" evidence="2">
    <location>
        <begin position="20"/>
        <end position="154"/>
    </location>
</feature>
<evidence type="ECO:0000259" key="2">
    <source>
        <dbReference type="Pfam" id="PF07331"/>
    </source>
</evidence>
<keyword evidence="1" id="KW-1133">Transmembrane helix</keyword>
<protein>
    <submittedName>
        <fullName evidence="3">C4-dicarboxylate ABC transporter</fullName>
    </submittedName>
</protein>